<feature type="compositionally biased region" description="Pro residues" evidence="1">
    <location>
        <begin position="45"/>
        <end position="55"/>
    </location>
</feature>
<feature type="region of interest" description="Disordered" evidence="1">
    <location>
        <begin position="1"/>
        <end position="55"/>
    </location>
</feature>
<evidence type="ECO:0000313" key="4">
    <source>
        <dbReference type="Proteomes" id="UP000649739"/>
    </source>
</evidence>
<gene>
    <name evidence="3" type="ORF">GCM10010123_29300</name>
</gene>
<name>A0A8J3B5Q6_9ACTN</name>
<proteinExistence type="predicted"/>
<protein>
    <recommendedName>
        <fullName evidence="5">ABC transporter permease</fullName>
    </recommendedName>
</protein>
<feature type="transmembrane region" description="Helical" evidence="2">
    <location>
        <begin position="162"/>
        <end position="183"/>
    </location>
</feature>
<feature type="transmembrane region" description="Helical" evidence="2">
    <location>
        <begin position="352"/>
        <end position="369"/>
    </location>
</feature>
<evidence type="ECO:0000313" key="3">
    <source>
        <dbReference type="EMBL" id="GGJ97412.1"/>
    </source>
</evidence>
<accession>A0A8J3B5Q6</accession>
<feature type="transmembrane region" description="Helical" evidence="2">
    <location>
        <begin position="220"/>
        <end position="246"/>
    </location>
</feature>
<feature type="transmembrane region" description="Helical" evidence="2">
    <location>
        <begin position="84"/>
        <end position="102"/>
    </location>
</feature>
<reference evidence="3" key="2">
    <citation type="submission" date="2020-09" db="EMBL/GenBank/DDBJ databases">
        <authorList>
            <person name="Sun Q."/>
            <person name="Ohkuma M."/>
        </authorList>
    </citation>
    <scope>NUCLEOTIDE SEQUENCE</scope>
    <source>
        <strain evidence="3">JCM 3090</strain>
    </source>
</reference>
<comment type="caution">
    <text evidence="3">The sequence shown here is derived from an EMBL/GenBank/DDBJ whole genome shotgun (WGS) entry which is preliminary data.</text>
</comment>
<reference evidence="3" key="1">
    <citation type="journal article" date="2014" name="Int. J. Syst. Evol. Microbiol.">
        <title>Complete genome sequence of Corynebacterium casei LMG S-19264T (=DSM 44701T), isolated from a smear-ripened cheese.</title>
        <authorList>
            <consortium name="US DOE Joint Genome Institute (JGI-PGF)"/>
            <person name="Walter F."/>
            <person name="Albersmeier A."/>
            <person name="Kalinowski J."/>
            <person name="Ruckert C."/>
        </authorList>
    </citation>
    <scope>NUCLEOTIDE SEQUENCE</scope>
    <source>
        <strain evidence="3">JCM 3090</strain>
    </source>
</reference>
<keyword evidence="2" id="KW-0812">Transmembrane</keyword>
<dbReference type="EMBL" id="BMQB01000006">
    <property type="protein sequence ID" value="GGJ97412.1"/>
    <property type="molecule type" value="Genomic_DNA"/>
</dbReference>
<feature type="transmembrane region" description="Helical" evidence="2">
    <location>
        <begin position="114"/>
        <end position="131"/>
    </location>
</feature>
<dbReference type="Proteomes" id="UP000649739">
    <property type="component" value="Unassembled WGS sequence"/>
</dbReference>
<dbReference type="AlphaFoldDB" id="A0A8J3B5Q6"/>
<organism evidence="3 4">
    <name type="scientific">Pilimelia anulata</name>
    <dbReference type="NCBI Taxonomy" id="53371"/>
    <lineage>
        <taxon>Bacteria</taxon>
        <taxon>Bacillati</taxon>
        <taxon>Actinomycetota</taxon>
        <taxon>Actinomycetes</taxon>
        <taxon>Micromonosporales</taxon>
        <taxon>Micromonosporaceae</taxon>
        <taxon>Pilimelia</taxon>
    </lineage>
</organism>
<keyword evidence="2" id="KW-0472">Membrane</keyword>
<evidence type="ECO:0000256" key="1">
    <source>
        <dbReference type="SAM" id="MobiDB-lite"/>
    </source>
</evidence>
<feature type="transmembrane region" description="Helical" evidence="2">
    <location>
        <begin position="329"/>
        <end position="346"/>
    </location>
</feature>
<feature type="transmembrane region" description="Helical" evidence="2">
    <location>
        <begin position="190"/>
        <end position="208"/>
    </location>
</feature>
<feature type="compositionally biased region" description="Basic and acidic residues" evidence="1">
    <location>
        <begin position="33"/>
        <end position="44"/>
    </location>
</feature>
<evidence type="ECO:0008006" key="5">
    <source>
        <dbReference type="Google" id="ProtNLM"/>
    </source>
</evidence>
<keyword evidence="4" id="KW-1185">Reference proteome</keyword>
<feature type="transmembrane region" description="Helical" evidence="2">
    <location>
        <begin position="267"/>
        <end position="294"/>
    </location>
</feature>
<sequence>MAYGDRDEGTSFAQFPPYVDEVDDPRVPQQRTAYDRIKDFRDPPRPLPAAPARPPAAVPAEVLDRVFDDPEQGEPGRDRLGFHLFWEAALLVAAALAVALLYRRDAAGFAGDARSALLVTAAGFGLLALAADVSLRAGAANLAIGPIGVAAALHVAEQGDKGTLTAAVVAVGAAAVVGLLLGLLVGLLQVPGWAATAAAALAAAALVAGRSAPVEPQNGYVLLTHALPLAAAVGVALVLLGLLGAGRRFRRVLGRFRPVRDPAVRRGGAAAAVVTAALTASCALAAAGGAALTALAGEPVVPNSGLQWTGLALGIALLGGVSAYGRRGGIAGTLLATLLVVAVGTLVTEPPYVLAALAVLGGLVVTRLVERYGRPPAVAGWSDAPTRESWVGDPDRR</sequence>
<keyword evidence="2" id="KW-1133">Transmembrane helix</keyword>
<evidence type="ECO:0000256" key="2">
    <source>
        <dbReference type="SAM" id="Phobius"/>
    </source>
</evidence>
<feature type="transmembrane region" description="Helical" evidence="2">
    <location>
        <begin position="138"/>
        <end position="156"/>
    </location>
</feature>
<dbReference type="RefSeq" id="WP_189170711.1">
    <property type="nucleotide sequence ID" value="NZ_BMQB01000006.1"/>
</dbReference>
<feature type="transmembrane region" description="Helical" evidence="2">
    <location>
        <begin position="306"/>
        <end position="324"/>
    </location>
</feature>